<feature type="transmembrane region" description="Helical" evidence="1">
    <location>
        <begin position="275"/>
        <end position="294"/>
    </location>
</feature>
<feature type="transmembrane region" description="Helical" evidence="1">
    <location>
        <begin position="315"/>
        <end position="332"/>
    </location>
</feature>
<dbReference type="Proteomes" id="UP000432089">
    <property type="component" value="Unassembled WGS sequence"/>
</dbReference>
<dbReference type="PANTHER" id="PTHR38592:SF3">
    <property type="entry name" value="BLL4819 PROTEIN"/>
    <property type="match status" value="1"/>
</dbReference>
<keyword evidence="3" id="KW-1185">Reference proteome</keyword>
<feature type="transmembrane region" description="Helical" evidence="1">
    <location>
        <begin position="205"/>
        <end position="222"/>
    </location>
</feature>
<sequence>MPETMQPKPERDHRVDFFRGIALAMIFVNHVPGNVWESFTTRNFGFSDSAELFVFLAGYASTFAYAKPFLAGHRLVATLKAWRRAGVLYLVHATLTLFAVGLFAWAAMTFGNGEFVRFNDMQALMDRPLDTLFGLAVMAHQLKFVNILPMYVAMLAMLPALLWAVERFGRRGMLLASALLWALAANFWLNIPNHPYDGGWFFDPFAWQFIFAIGLYCGLLRREGRQAVPYSRRLYRAALGYLALSLLFIDFDLFGKEKLIGLPDMLVGFDKTYVSLPRLVHLLALVYVFAYAPAASVFSRVSRDNPLTRLGRHSLPVFATGTALALVIQVVMFQEEMHVLRDTALIGGGLLIQFALAVYLDWWGKAQRLDLSAAAAPRQARPVRQSGGAMPALARAGAVVSPAKS</sequence>
<gene>
    <name evidence="2" type="ORF">F6X38_12490</name>
</gene>
<feature type="transmembrane region" description="Helical" evidence="1">
    <location>
        <begin position="87"/>
        <end position="108"/>
    </location>
</feature>
<keyword evidence="1" id="KW-0812">Transmembrane</keyword>
<dbReference type="PIRSF" id="PIRSF028704">
    <property type="entry name" value="UPC028704"/>
    <property type="match status" value="1"/>
</dbReference>
<evidence type="ECO:0000313" key="3">
    <source>
        <dbReference type="Proteomes" id="UP000432089"/>
    </source>
</evidence>
<feature type="transmembrane region" description="Helical" evidence="1">
    <location>
        <begin position="144"/>
        <end position="165"/>
    </location>
</feature>
<proteinExistence type="predicted"/>
<dbReference type="Pfam" id="PF10129">
    <property type="entry name" value="OpgC_C"/>
    <property type="match status" value="1"/>
</dbReference>
<keyword evidence="1" id="KW-0472">Membrane</keyword>
<feature type="transmembrane region" description="Helical" evidence="1">
    <location>
        <begin position="15"/>
        <end position="32"/>
    </location>
</feature>
<feature type="transmembrane region" description="Helical" evidence="1">
    <location>
        <begin position="172"/>
        <end position="189"/>
    </location>
</feature>
<evidence type="ECO:0000256" key="1">
    <source>
        <dbReference type="SAM" id="Phobius"/>
    </source>
</evidence>
<keyword evidence="1" id="KW-1133">Transmembrane helix</keyword>
<dbReference type="AlphaFoldDB" id="A0A7V7TW60"/>
<comment type="caution">
    <text evidence="2">The sequence shown here is derived from an EMBL/GenBank/DDBJ whole genome shotgun (WGS) entry which is preliminary data.</text>
</comment>
<feature type="transmembrane region" description="Helical" evidence="1">
    <location>
        <begin position="234"/>
        <end position="255"/>
    </location>
</feature>
<name>A0A7V7TW60_9HYPH</name>
<reference evidence="2 3" key="1">
    <citation type="submission" date="2019-09" db="EMBL/GenBank/DDBJ databases">
        <title>YIM 132180 draft genome.</title>
        <authorList>
            <person name="Zhang K."/>
        </authorList>
    </citation>
    <scope>NUCLEOTIDE SEQUENCE [LARGE SCALE GENOMIC DNA]</scope>
    <source>
        <strain evidence="2 3">YIM 132180</strain>
    </source>
</reference>
<organism evidence="2 3">
    <name type="scientific">Plantimonas leprariae</name>
    <dbReference type="NCBI Taxonomy" id="2615207"/>
    <lineage>
        <taxon>Bacteria</taxon>
        <taxon>Pseudomonadati</taxon>
        <taxon>Pseudomonadota</taxon>
        <taxon>Alphaproteobacteria</taxon>
        <taxon>Hyphomicrobiales</taxon>
        <taxon>Aurantimonadaceae</taxon>
        <taxon>Plantimonas</taxon>
    </lineage>
</organism>
<feature type="transmembrane region" description="Helical" evidence="1">
    <location>
        <begin position="344"/>
        <end position="362"/>
    </location>
</feature>
<feature type="transmembrane region" description="Helical" evidence="1">
    <location>
        <begin position="44"/>
        <end position="66"/>
    </location>
</feature>
<dbReference type="EMBL" id="VZDO01000009">
    <property type="protein sequence ID" value="KAB0679633.1"/>
    <property type="molecule type" value="Genomic_DNA"/>
</dbReference>
<dbReference type="InterPro" id="IPR014550">
    <property type="entry name" value="UCP028704_OpgC"/>
</dbReference>
<accession>A0A7V7TW60</accession>
<evidence type="ECO:0000313" key="2">
    <source>
        <dbReference type="EMBL" id="KAB0679633.1"/>
    </source>
</evidence>
<dbReference type="PANTHER" id="PTHR38592">
    <property type="entry name" value="BLL4819 PROTEIN"/>
    <property type="match status" value="1"/>
</dbReference>
<protein>
    <submittedName>
        <fullName evidence="2">OpgC domain-containing protein</fullName>
    </submittedName>
</protein>